<reference evidence="7" key="1">
    <citation type="journal article" date="2021" name="Front. Microbiol.">
        <title>Comprehensive Comparative Genomics and Phenotyping of Methylobacterium Species.</title>
        <authorList>
            <person name="Alessa O."/>
            <person name="Ogura Y."/>
            <person name="Fujitani Y."/>
            <person name="Takami H."/>
            <person name="Hayashi T."/>
            <person name="Sahin N."/>
            <person name="Tani A."/>
        </authorList>
    </citation>
    <scope>NUCLEOTIDE SEQUENCE</scope>
    <source>
        <strain evidence="7">KCTC 52305</strain>
    </source>
</reference>
<dbReference type="CDD" id="cd08498">
    <property type="entry name" value="PBP2_NikA_DppA_OppA_like_2"/>
    <property type="match status" value="1"/>
</dbReference>
<comment type="caution">
    <text evidence="7">The sequence shown here is derived from an EMBL/GenBank/DDBJ whole genome shotgun (WGS) entry which is preliminary data.</text>
</comment>
<evidence type="ECO:0000256" key="4">
    <source>
        <dbReference type="ARBA" id="ARBA00022729"/>
    </source>
</evidence>
<evidence type="ECO:0000256" key="2">
    <source>
        <dbReference type="ARBA" id="ARBA00005695"/>
    </source>
</evidence>
<dbReference type="InterPro" id="IPR039424">
    <property type="entry name" value="SBP_5"/>
</dbReference>
<keyword evidence="3" id="KW-0813">Transport</keyword>
<dbReference type="PANTHER" id="PTHR30290:SF9">
    <property type="entry name" value="OLIGOPEPTIDE-BINDING PROTEIN APPA"/>
    <property type="match status" value="1"/>
</dbReference>
<dbReference type="Gene3D" id="3.40.190.10">
    <property type="entry name" value="Periplasmic binding protein-like II"/>
    <property type="match status" value="1"/>
</dbReference>
<evidence type="ECO:0000256" key="5">
    <source>
        <dbReference type="SAM" id="SignalP"/>
    </source>
</evidence>
<comment type="similarity">
    <text evidence="2">Belongs to the bacterial solute-binding protein 5 family.</text>
</comment>
<evidence type="ECO:0000259" key="6">
    <source>
        <dbReference type="Pfam" id="PF00496"/>
    </source>
</evidence>
<comment type="subcellular location">
    <subcellularLocation>
        <location evidence="1">Periplasm</location>
    </subcellularLocation>
</comment>
<evidence type="ECO:0000313" key="8">
    <source>
        <dbReference type="Proteomes" id="UP001055167"/>
    </source>
</evidence>
<sequence length="529" mass="57362">MRPLPSLALAAALMLAGTGGALAQTLTIGVRAGPESIDPHYTSTGTHAETLKHVFDTLVWAGDDLSLQPRLAESWTPVDATTWEFKLRRGVKFHDGSDFTADDVKFSIERSRKISGPNPTSVYVRRVRDVTVVDPYTVRVATNGPAPTLPNDFVRVFIVSEKAARDYSTQETANPGFNSGKAAIGTGPYRFVSWVPKDQLVLERFDGFWGGREPWEKVVRKELSNDAARVAQLKAGQVDVIARTPSSDIATLSRDPKLAIVSTGTIYVFNLEFDFREKPPQVSAKDGSPLAKNPFLDPRVREAFDLAIDREALAEFATEGQAKPASQLVTPNIFGYNTDIPVTKPDVARAKKLLAEAGYPDGFKVALSFTSDRLPGDKEVGTTLAQMLARIGVAVTANAQPTALFFPARQRGEYSLAMWGWATSTGEAHYTLSSLNHSFDAAKGAGNYNVTGYSNAALDGIIDRAAVALDEGQRRGLLQEALALTARDRPRLPLVIIGTAWAAQKARVVVTPRVDEDTLAMNIRPAPGR</sequence>
<keyword evidence="8" id="KW-1185">Reference proteome</keyword>
<dbReference type="PROSITE" id="PS01040">
    <property type="entry name" value="SBP_BACTERIAL_5"/>
    <property type="match status" value="1"/>
</dbReference>
<dbReference type="Pfam" id="PF00496">
    <property type="entry name" value="SBP_bac_5"/>
    <property type="match status" value="1"/>
</dbReference>
<dbReference type="InterPro" id="IPR000914">
    <property type="entry name" value="SBP_5_dom"/>
</dbReference>
<dbReference type="Proteomes" id="UP001055167">
    <property type="component" value="Unassembled WGS sequence"/>
</dbReference>
<feature type="signal peptide" evidence="5">
    <location>
        <begin position="1"/>
        <end position="23"/>
    </location>
</feature>
<keyword evidence="4 5" id="KW-0732">Signal</keyword>
<dbReference type="InterPro" id="IPR030678">
    <property type="entry name" value="Peptide/Ni-bd"/>
</dbReference>
<feature type="chain" id="PRO_5045669733" evidence="5">
    <location>
        <begin position="24"/>
        <end position="529"/>
    </location>
</feature>
<organism evidence="7 8">
    <name type="scientific">Methylobacterium crusticola</name>
    <dbReference type="NCBI Taxonomy" id="1697972"/>
    <lineage>
        <taxon>Bacteria</taxon>
        <taxon>Pseudomonadati</taxon>
        <taxon>Pseudomonadota</taxon>
        <taxon>Alphaproteobacteria</taxon>
        <taxon>Hyphomicrobiales</taxon>
        <taxon>Methylobacteriaceae</taxon>
        <taxon>Methylobacterium</taxon>
    </lineage>
</organism>
<dbReference type="SUPFAM" id="SSF53850">
    <property type="entry name" value="Periplasmic binding protein-like II"/>
    <property type="match status" value="1"/>
</dbReference>
<dbReference type="RefSeq" id="WP_128562948.1">
    <property type="nucleotide sequence ID" value="NZ_BPQH01000002.1"/>
</dbReference>
<evidence type="ECO:0000256" key="1">
    <source>
        <dbReference type="ARBA" id="ARBA00004418"/>
    </source>
</evidence>
<feature type="domain" description="Solute-binding protein family 5" evidence="6">
    <location>
        <begin position="67"/>
        <end position="441"/>
    </location>
</feature>
<name>A0ABQ4QTM6_9HYPH</name>
<gene>
    <name evidence="7" type="primary">gsiB_3</name>
    <name evidence="7" type="ORF">OPKNFCMD_0977</name>
</gene>
<accession>A0ABQ4QTM6</accession>
<dbReference type="EMBL" id="BPQH01000002">
    <property type="protein sequence ID" value="GJD48260.1"/>
    <property type="molecule type" value="Genomic_DNA"/>
</dbReference>
<dbReference type="PANTHER" id="PTHR30290">
    <property type="entry name" value="PERIPLASMIC BINDING COMPONENT OF ABC TRANSPORTER"/>
    <property type="match status" value="1"/>
</dbReference>
<evidence type="ECO:0000313" key="7">
    <source>
        <dbReference type="EMBL" id="GJD48260.1"/>
    </source>
</evidence>
<dbReference type="PIRSF" id="PIRSF002741">
    <property type="entry name" value="MppA"/>
    <property type="match status" value="1"/>
</dbReference>
<evidence type="ECO:0000256" key="3">
    <source>
        <dbReference type="ARBA" id="ARBA00022448"/>
    </source>
</evidence>
<reference evidence="7" key="2">
    <citation type="submission" date="2021-08" db="EMBL/GenBank/DDBJ databases">
        <authorList>
            <person name="Tani A."/>
            <person name="Ola A."/>
            <person name="Ogura Y."/>
            <person name="Katsura K."/>
            <person name="Hayashi T."/>
        </authorList>
    </citation>
    <scope>NUCLEOTIDE SEQUENCE</scope>
    <source>
        <strain evidence="7">KCTC 52305</strain>
    </source>
</reference>
<dbReference type="InterPro" id="IPR023765">
    <property type="entry name" value="SBP_5_CS"/>
</dbReference>
<proteinExistence type="inferred from homology"/>
<protein>
    <submittedName>
        <fullName evidence="7">Glutathione-binding protein GsiB</fullName>
    </submittedName>
</protein>
<dbReference type="Gene3D" id="3.10.105.10">
    <property type="entry name" value="Dipeptide-binding Protein, Domain 3"/>
    <property type="match status" value="1"/>
</dbReference>